<keyword evidence="6" id="KW-1185">Reference proteome</keyword>
<evidence type="ECO:0000256" key="3">
    <source>
        <dbReference type="ARBA" id="ARBA00022553"/>
    </source>
</evidence>
<dbReference type="InterPro" id="IPR036736">
    <property type="entry name" value="ACP-like_sf"/>
</dbReference>
<comment type="cofactor">
    <cofactor evidence="1">
        <name>pantetheine 4'-phosphate</name>
        <dbReference type="ChEBI" id="CHEBI:47942"/>
    </cofactor>
</comment>
<keyword evidence="3" id="KW-0597">Phosphoprotein</keyword>
<evidence type="ECO:0000256" key="1">
    <source>
        <dbReference type="ARBA" id="ARBA00001957"/>
    </source>
</evidence>
<organism evidence="5 6">
    <name type="scientific">Pseudomonas syringae pv. pisi str. 1704B</name>
    <dbReference type="NCBI Taxonomy" id="629263"/>
    <lineage>
        <taxon>Bacteria</taxon>
        <taxon>Pseudomonadati</taxon>
        <taxon>Pseudomonadota</taxon>
        <taxon>Gammaproteobacteria</taxon>
        <taxon>Pseudomonadales</taxon>
        <taxon>Pseudomonadaceae</taxon>
        <taxon>Pseudomonas</taxon>
        <taxon>Pseudomonas syringae</taxon>
    </lineage>
</organism>
<dbReference type="PROSITE" id="PS50075">
    <property type="entry name" value="CARRIER"/>
    <property type="match status" value="1"/>
</dbReference>
<comment type="caution">
    <text evidence="5">The sequence shown here is derived from an EMBL/GenBank/DDBJ whole genome shotgun (WGS) entry which is preliminary data.</text>
</comment>
<dbReference type="FunFam" id="1.10.1200.10:FF:000005">
    <property type="entry name" value="Nonribosomal peptide synthetase 1"/>
    <property type="match status" value="1"/>
</dbReference>
<protein>
    <submittedName>
        <fullName evidence="5">Peptide synthase</fullName>
    </submittedName>
</protein>
<proteinExistence type="predicted"/>
<accession>F3GQL9</accession>
<dbReference type="EMBL" id="AEAI01004187">
    <property type="protein sequence ID" value="EGH49372.1"/>
    <property type="molecule type" value="Genomic_DNA"/>
</dbReference>
<feature type="domain" description="Carrier" evidence="4">
    <location>
        <begin position="5"/>
        <end position="48"/>
    </location>
</feature>
<dbReference type="AlphaFoldDB" id="F3GQL9"/>
<name>F3GQL9_PSESJ</name>
<dbReference type="PANTHER" id="PTHR45527">
    <property type="entry name" value="NONRIBOSOMAL PEPTIDE SYNTHETASE"/>
    <property type="match status" value="1"/>
</dbReference>
<dbReference type="SUPFAM" id="SSF47336">
    <property type="entry name" value="ACP-like"/>
    <property type="match status" value="1"/>
</dbReference>
<evidence type="ECO:0000313" key="5">
    <source>
        <dbReference type="EMBL" id="EGH49372.1"/>
    </source>
</evidence>
<reference evidence="5 6" key="1">
    <citation type="journal article" date="2011" name="PLoS Pathog.">
        <title>Dynamic evolution of pathogenicity revealed by sequencing and comparative genomics of 19 Pseudomonas syringae isolates.</title>
        <authorList>
            <person name="Baltrus D.A."/>
            <person name="Nishimura M.T."/>
            <person name="Romanchuk A."/>
            <person name="Chang J.H."/>
            <person name="Mukhtar M.S."/>
            <person name="Cherkis K."/>
            <person name="Roach J."/>
            <person name="Grant S.R."/>
            <person name="Jones C.D."/>
            <person name="Dangl J.L."/>
        </authorList>
    </citation>
    <scope>NUCLEOTIDE SEQUENCE [LARGE SCALE GENOMIC DNA]</scope>
    <source>
        <strain evidence="5 6">1704B</strain>
    </source>
</reference>
<dbReference type="GO" id="GO:0043041">
    <property type="term" value="P:amino acid activation for nonribosomal peptide biosynthetic process"/>
    <property type="evidence" value="ECO:0007669"/>
    <property type="project" value="TreeGrafter"/>
</dbReference>
<feature type="non-terminal residue" evidence="5">
    <location>
        <position position="48"/>
    </location>
</feature>
<evidence type="ECO:0000313" key="6">
    <source>
        <dbReference type="Proteomes" id="UP000004986"/>
    </source>
</evidence>
<dbReference type="Proteomes" id="UP000004986">
    <property type="component" value="Unassembled WGS sequence"/>
</dbReference>
<dbReference type="GO" id="GO:0005829">
    <property type="term" value="C:cytosol"/>
    <property type="evidence" value="ECO:0007669"/>
    <property type="project" value="TreeGrafter"/>
</dbReference>
<gene>
    <name evidence="5" type="ORF">PSYPI_46194</name>
</gene>
<keyword evidence="2" id="KW-0596">Phosphopantetheine</keyword>
<dbReference type="Pfam" id="PF00550">
    <property type="entry name" value="PP-binding"/>
    <property type="match status" value="1"/>
</dbReference>
<evidence type="ECO:0000259" key="4">
    <source>
        <dbReference type="PROSITE" id="PS50075"/>
    </source>
</evidence>
<dbReference type="HOGENOM" id="CLU_217033_0_0_6"/>
<evidence type="ECO:0000256" key="2">
    <source>
        <dbReference type="ARBA" id="ARBA00022450"/>
    </source>
</evidence>
<dbReference type="GO" id="GO:0044550">
    <property type="term" value="P:secondary metabolite biosynthetic process"/>
    <property type="evidence" value="ECO:0007669"/>
    <property type="project" value="TreeGrafter"/>
</dbReference>
<sequence>QDYLAPQTEMEQQLATIWADVLKVERVGITDNFFELGGHSLLATQVVT</sequence>
<dbReference type="GO" id="GO:0031177">
    <property type="term" value="F:phosphopantetheine binding"/>
    <property type="evidence" value="ECO:0007669"/>
    <property type="project" value="TreeGrafter"/>
</dbReference>
<dbReference type="Gene3D" id="1.10.1200.10">
    <property type="entry name" value="ACP-like"/>
    <property type="match status" value="1"/>
</dbReference>
<feature type="non-terminal residue" evidence="5">
    <location>
        <position position="1"/>
    </location>
</feature>
<dbReference type="InterPro" id="IPR009081">
    <property type="entry name" value="PP-bd_ACP"/>
</dbReference>
<dbReference type="PANTHER" id="PTHR45527:SF14">
    <property type="entry name" value="PLIPASTATIN SYNTHASE SUBUNIT B"/>
    <property type="match status" value="1"/>
</dbReference>